<feature type="region of interest" description="Disordered" evidence="1">
    <location>
        <begin position="205"/>
        <end position="232"/>
    </location>
</feature>
<proteinExistence type="predicted"/>
<sequence>MEICGLGDRLRGITFAVRIAAATKRVLLVYQEAPAPLEHFLSPTHIDWRLTPDLGIDPRRDLVESARHLKFRATVDKRRVDGHLRNGTLPLLPQRFVTIATNMPPTYRGNVSDDQQLPPVPVEMQGELTRALFKLSPELEAATDAALASVGVAPGQPFVAAHLRLGGQVGETKAIQRHLHNNTHTLVKAAARCARWLRGGLPANGTDASAGSHAGRARAGTGSAEGSSGGAAGGTVAEGWAAVIPERGGGGAFRRPPLVLITDNLHLREMAIARQLGNWISPNITPVHLRLNKVQNPHGPKPSAGAAAPLGAAASNGGALAGPAPGAMSAEELQAVIRMHIASMADFGILVRAPCLLQSRSGFSHLAALLGGQSCTALLEPSETNTAQLCPQA</sequence>
<accession>A0A835YCB5</accession>
<protein>
    <submittedName>
        <fullName evidence="2">Uncharacterized protein</fullName>
    </submittedName>
</protein>
<evidence type="ECO:0000313" key="3">
    <source>
        <dbReference type="Proteomes" id="UP000612055"/>
    </source>
</evidence>
<gene>
    <name evidence="2" type="ORF">HYH03_006834</name>
</gene>
<comment type="caution">
    <text evidence="2">The sequence shown here is derived from an EMBL/GenBank/DDBJ whole genome shotgun (WGS) entry which is preliminary data.</text>
</comment>
<dbReference type="Proteomes" id="UP000612055">
    <property type="component" value="Unassembled WGS sequence"/>
</dbReference>
<keyword evidence="3" id="KW-1185">Reference proteome</keyword>
<evidence type="ECO:0000313" key="2">
    <source>
        <dbReference type="EMBL" id="KAG2494899.1"/>
    </source>
</evidence>
<dbReference type="OrthoDB" id="428346at2759"/>
<name>A0A835YCB5_9CHLO</name>
<organism evidence="2 3">
    <name type="scientific">Edaphochlamys debaryana</name>
    <dbReference type="NCBI Taxonomy" id="47281"/>
    <lineage>
        <taxon>Eukaryota</taxon>
        <taxon>Viridiplantae</taxon>
        <taxon>Chlorophyta</taxon>
        <taxon>core chlorophytes</taxon>
        <taxon>Chlorophyceae</taxon>
        <taxon>CS clade</taxon>
        <taxon>Chlamydomonadales</taxon>
        <taxon>Chlamydomonadales incertae sedis</taxon>
        <taxon>Edaphochlamys</taxon>
    </lineage>
</organism>
<feature type="compositionally biased region" description="Low complexity" evidence="1">
    <location>
        <begin position="208"/>
        <end position="226"/>
    </location>
</feature>
<reference evidence="2" key="1">
    <citation type="journal article" date="2020" name="bioRxiv">
        <title>Comparative genomics of Chlamydomonas.</title>
        <authorList>
            <person name="Craig R.J."/>
            <person name="Hasan A.R."/>
            <person name="Ness R.W."/>
            <person name="Keightley P.D."/>
        </authorList>
    </citation>
    <scope>NUCLEOTIDE SEQUENCE</scope>
    <source>
        <strain evidence="2">CCAP 11/70</strain>
    </source>
</reference>
<dbReference type="EMBL" id="JAEHOE010000027">
    <property type="protein sequence ID" value="KAG2494899.1"/>
    <property type="molecule type" value="Genomic_DNA"/>
</dbReference>
<evidence type="ECO:0000256" key="1">
    <source>
        <dbReference type="SAM" id="MobiDB-lite"/>
    </source>
</evidence>
<dbReference type="AlphaFoldDB" id="A0A835YCB5"/>